<proteinExistence type="predicted"/>
<sequence>MGNELMRLAALGRSIGALIALSLALIACEVSPATPQATPEARAGFLAQPETQPRPTPVAAFHPRIGRLILTTAIGDGEAPAEELTSVPGDAEVIYLVIEVAEMPAGATLTAVWLHNEAELSRSDRVLTEPVREPRWLAFPLRPASHLPGGEYVVRLFLDGQMLDSLVFHVSGSANGTPAAAERAQLAFVGALPADGEAVEPRTLFSPDTTQVVAVLTDPPATSEDLVSRWYYNDGILAEIPPDELLTPAMRTFTLRSDQPLPSGSYRVEVLIDGQVTASGQFLIQGPPPSASQASVEGLTVAAAIDPASQAPAGAPLTQIEAPATVYVAVLVRDLAPSDLIEIVWVRNDVEIARFPVTGLRLSYNWVSLPYEIPAQPDEGAVTYRAIVVLNGTPVRDHTLAVQ</sequence>
<dbReference type="PROSITE" id="PS51257">
    <property type="entry name" value="PROKAR_LIPOPROTEIN"/>
    <property type="match status" value="1"/>
</dbReference>
<dbReference type="Proteomes" id="UP001165306">
    <property type="component" value="Unassembled WGS sequence"/>
</dbReference>
<reference evidence="1" key="1">
    <citation type="submission" date="2022-06" db="EMBL/GenBank/DDBJ databases">
        <title>CFH 74404 Thermomicrobiaceae sp.</title>
        <authorList>
            <person name="Ming H."/>
            <person name="Li W.-J."/>
            <person name="Zhao Z."/>
        </authorList>
    </citation>
    <scope>NUCLEOTIDE SEQUENCE</scope>
    <source>
        <strain evidence="1">CFH 74404</strain>
    </source>
</reference>
<evidence type="ECO:0000313" key="1">
    <source>
        <dbReference type="EMBL" id="MCM8750447.1"/>
    </source>
</evidence>
<dbReference type="EMBL" id="JAMSLR010000015">
    <property type="protein sequence ID" value="MCM8750447.1"/>
    <property type="molecule type" value="Genomic_DNA"/>
</dbReference>
<keyword evidence="2" id="KW-1185">Reference proteome</keyword>
<dbReference type="AlphaFoldDB" id="A0AA41WCN9"/>
<name>A0AA41WCN9_9BACT</name>
<comment type="caution">
    <text evidence="1">The sequence shown here is derived from an EMBL/GenBank/DDBJ whole genome shotgun (WGS) entry which is preliminary data.</text>
</comment>
<evidence type="ECO:0000313" key="2">
    <source>
        <dbReference type="Proteomes" id="UP001165306"/>
    </source>
</evidence>
<organism evidence="1 2">
    <name type="scientific">Thermalbibacter longus</name>
    <dbReference type="NCBI Taxonomy" id="2951981"/>
    <lineage>
        <taxon>Bacteria</taxon>
        <taxon>Pseudomonadati</taxon>
        <taxon>Thermomicrobiota</taxon>
        <taxon>Thermomicrobia</taxon>
        <taxon>Thermomicrobiales</taxon>
        <taxon>Thermomicrobiaceae</taxon>
        <taxon>Thermalbibacter</taxon>
    </lineage>
</organism>
<protein>
    <submittedName>
        <fullName evidence="1">DUF2914 domain-containing protein</fullName>
    </submittedName>
</protein>
<accession>A0AA41WCN9</accession>
<gene>
    <name evidence="1" type="ORF">NET02_14955</name>
</gene>
<dbReference type="RefSeq" id="WP_284058235.1">
    <property type="nucleotide sequence ID" value="NZ_JAMSLR010000015.1"/>
</dbReference>